<feature type="compositionally biased region" description="Basic and acidic residues" evidence="1">
    <location>
        <begin position="93"/>
        <end position="107"/>
    </location>
</feature>
<evidence type="ECO:0000256" key="1">
    <source>
        <dbReference type="SAM" id="MobiDB-lite"/>
    </source>
</evidence>
<proteinExistence type="predicted"/>
<feature type="region of interest" description="Disordered" evidence="1">
    <location>
        <begin position="93"/>
        <end position="119"/>
    </location>
</feature>
<dbReference type="Proteomes" id="UP000078492">
    <property type="component" value="Unassembled WGS sequence"/>
</dbReference>
<dbReference type="EMBL" id="KQ979999">
    <property type="protein sequence ID" value="KYN18283.1"/>
    <property type="molecule type" value="Genomic_DNA"/>
</dbReference>
<protein>
    <submittedName>
        <fullName evidence="2">Uncharacterized protein</fullName>
    </submittedName>
</protein>
<dbReference type="AlphaFoldDB" id="A0A195DZI3"/>
<organism evidence="2 3">
    <name type="scientific">Trachymyrmex cornetzi</name>
    <dbReference type="NCBI Taxonomy" id="471704"/>
    <lineage>
        <taxon>Eukaryota</taxon>
        <taxon>Metazoa</taxon>
        <taxon>Ecdysozoa</taxon>
        <taxon>Arthropoda</taxon>
        <taxon>Hexapoda</taxon>
        <taxon>Insecta</taxon>
        <taxon>Pterygota</taxon>
        <taxon>Neoptera</taxon>
        <taxon>Endopterygota</taxon>
        <taxon>Hymenoptera</taxon>
        <taxon>Apocrita</taxon>
        <taxon>Aculeata</taxon>
        <taxon>Formicoidea</taxon>
        <taxon>Formicidae</taxon>
        <taxon>Myrmicinae</taxon>
        <taxon>Trachymyrmex</taxon>
    </lineage>
</organism>
<accession>A0A195DZI3</accession>
<feature type="compositionally biased region" description="Basic and acidic residues" evidence="1">
    <location>
        <begin position="37"/>
        <end position="47"/>
    </location>
</feature>
<sequence length="213" mass="24038">DAPSAPIRIAFDATWPTCVHKNTRRRPVVNKEASSSGEKDQSDRKNDGPATNRARSREPRPTAGRRVRADIVYSLPAFIMPFYALFPVTYDGGGRKKSEEEPRRESLAEGGVRRHGGYRRDDSVATISKSRAARRDLMPSPRPWRQEEGPLATTINLLLVRSPRLRRIGESERKERGRHGELIFRRMVWIGDSTDNTWLSVAAAIVLGFVCQC</sequence>
<feature type="non-terminal residue" evidence="2">
    <location>
        <position position="1"/>
    </location>
</feature>
<reference evidence="2 3" key="1">
    <citation type="submission" date="2015-09" db="EMBL/GenBank/DDBJ databases">
        <title>Trachymyrmex cornetzi WGS genome.</title>
        <authorList>
            <person name="Nygaard S."/>
            <person name="Hu H."/>
            <person name="Boomsma J."/>
            <person name="Zhang G."/>
        </authorList>
    </citation>
    <scope>NUCLEOTIDE SEQUENCE [LARGE SCALE GENOMIC DNA]</scope>
    <source>
        <strain evidence="2">Tcor2-1</strain>
        <tissue evidence="2">Whole body</tissue>
    </source>
</reference>
<evidence type="ECO:0000313" key="3">
    <source>
        <dbReference type="Proteomes" id="UP000078492"/>
    </source>
</evidence>
<evidence type="ECO:0000313" key="2">
    <source>
        <dbReference type="EMBL" id="KYN18283.1"/>
    </source>
</evidence>
<gene>
    <name evidence="2" type="ORF">ALC57_09390</name>
</gene>
<feature type="region of interest" description="Disordered" evidence="1">
    <location>
        <begin position="20"/>
        <end position="64"/>
    </location>
</feature>
<keyword evidence="3" id="KW-1185">Reference proteome</keyword>
<name>A0A195DZI3_9HYME</name>